<dbReference type="EMBL" id="CAMKVN010013006">
    <property type="protein sequence ID" value="CAI2195763.1"/>
    <property type="molecule type" value="Genomic_DNA"/>
</dbReference>
<sequence length="102" mass="11710">HSTPTSDWSSLIPHKSKVNASHLTIEELKQKLKDYDIDTTGVNNRVILAGILQNRLDKETLEQNKDRHFLLINCNYYIYSKLTFLNQDTSNTETASTNSDLK</sequence>
<accession>A0A9W4WYV6</accession>
<name>A0A9W4WYV6_9GLOM</name>
<comment type="caution">
    <text evidence="1">The sequence shown here is derived from an EMBL/GenBank/DDBJ whole genome shotgun (WGS) entry which is preliminary data.</text>
</comment>
<dbReference type="Proteomes" id="UP001153678">
    <property type="component" value="Unassembled WGS sequence"/>
</dbReference>
<keyword evidence="2" id="KW-1185">Reference proteome</keyword>
<evidence type="ECO:0000313" key="1">
    <source>
        <dbReference type="EMBL" id="CAI2195763.1"/>
    </source>
</evidence>
<evidence type="ECO:0000313" key="2">
    <source>
        <dbReference type="Proteomes" id="UP001153678"/>
    </source>
</evidence>
<reference evidence="1" key="1">
    <citation type="submission" date="2022-08" db="EMBL/GenBank/DDBJ databases">
        <authorList>
            <person name="Kallberg Y."/>
            <person name="Tangrot J."/>
            <person name="Rosling A."/>
        </authorList>
    </citation>
    <scope>NUCLEOTIDE SEQUENCE</scope>
    <source>
        <strain evidence="1">Wild A</strain>
    </source>
</reference>
<dbReference type="AlphaFoldDB" id="A0A9W4WYV6"/>
<protein>
    <submittedName>
        <fullName evidence="1">2218_t:CDS:1</fullName>
    </submittedName>
</protein>
<feature type="non-terminal residue" evidence="1">
    <location>
        <position position="1"/>
    </location>
</feature>
<organism evidence="1 2">
    <name type="scientific">Funneliformis geosporum</name>
    <dbReference type="NCBI Taxonomy" id="1117311"/>
    <lineage>
        <taxon>Eukaryota</taxon>
        <taxon>Fungi</taxon>
        <taxon>Fungi incertae sedis</taxon>
        <taxon>Mucoromycota</taxon>
        <taxon>Glomeromycotina</taxon>
        <taxon>Glomeromycetes</taxon>
        <taxon>Glomerales</taxon>
        <taxon>Glomeraceae</taxon>
        <taxon>Funneliformis</taxon>
    </lineage>
</organism>
<dbReference type="OrthoDB" id="2364953at2759"/>
<gene>
    <name evidence="1" type="ORF">FWILDA_LOCUS17239</name>
</gene>
<proteinExistence type="predicted"/>